<keyword evidence="4" id="KW-1185">Reference proteome</keyword>
<gene>
    <name evidence="3" type="ORF">B6N23_05565</name>
</gene>
<dbReference type="InterPro" id="IPR029063">
    <property type="entry name" value="SAM-dependent_MTases_sf"/>
</dbReference>
<dbReference type="EMBL" id="CP131913">
    <property type="protein sequence ID" value="WLI74907.1"/>
    <property type="molecule type" value="Genomic_DNA"/>
</dbReference>
<dbReference type="Proteomes" id="UP001235344">
    <property type="component" value="Chromosome"/>
</dbReference>
<feature type="region of interest" description="Disordered" evidence="1">
    <location>
        <begin position="1"/>
        <end position="44"/>
    </location>
</feature>
<dbReference type="RefSeq" id="WP_305503711.1">
    <property type="nucleotide sequence ID" value="NZ_CP131913.1"/>
</dbReference>
<accession>A0ABY9H9X2</accession>
<protein>
    <submittedName>
        <fullName evidence="3">Class I SAM-dependent methyltransferase</fullName>
        <ecNumber evidence="3">2.1.-.-</ecNumber>
    </submittedName>
</protein>
<dbReference type="Pfam" id="PF13649">
    <property type="entry name" value="Methyltransf_25"/>
    <property type="match status" value="1"/>
</dbReference>
<dbReference type="InterPro" id="IPR041698">
    <property type="entry name" value="Methyltransf_25"/>
</dbReference>
<feature type="domain" description="Methyltransferase" evidence="2">
    <location>
        <begin position="85"/>
        <end position="180"/>
    </location>
</feature>
<dbReference type="GO" id="GO:0008168">
    <property type="term" value="F:methyltransferase activity"/>
    <property type="evidence" value="ECO:0007669"/>
    <property type="project" value="UniProtKB-KW"/>
</dbReference>
<dbReference type="EC" id="2.1.-.-" evidence="3"/>
<name>A0ABY9H9X2_9GAMM</name>
<dbReference type="Gene3D" id="3.40.50.150">
    <property type="entry name" value="Vaccinia Virus protein VP39"/>
    <property type="match status" value="1"/>
</dbReference>
<evidence type="ECO:0000313" key="4">
    <source>
        <dbReference type="Proteomes" id="UP001235344"/>
    </source>
</evidence>
<sequence length="331" mass="35092">MRLPLPHPPPTQPTPARRPRRARHDATRPPGPVDAEATRPGERFSADWLSRREALDARSRSHCLTGLAADWLAGRPGAHDGAHGILDLGCGSGSNLRFLAPRLPGPQRWRLVDHDPALLALARRHGATLRDPTGGRLTVEASCRDLAPVDDGLLEGGDLVVASALFDLVSRPWAEALVAAAAGRGQALLFTLSVDGDWAFLDTAGERVEDEEDIAVRALFQAHQRRDKGLGPALGGDAPGVLAAAMTAAGYRVESAATPWHLAAGEEAQWSLAEPLVRGCHDAALAQAPEEQARLARWCERRLAGLAAGELGLVVGHRDLLALPPLSARGA</sequence>
<organism evidence="3 4">
    <name type="scientific">Halomonas alkalicola</name>
    <dbReference type="NCBI Taxonomy" id="1930622"/>
    <lineage>
        <taxon>Bacteria</taxon>
        <taxon>Pseudomonadati</taxon>
        <taxon>Pseudomonadota</taxon>
        <taxon>Gammaproteobacteria</taxon>
        <taxon>Oceanospirillales</taxon>
        <taxon>Halomonadaceae</taxon>
        <taxon>Halomonas</taxon>
    </lineage>
</organism>
<evidence type="ECO:0000259" key="2">
    <source>
        <dbReference type="Pfam" id="PF13649"/>
    </source>
</evidence>
<dbReference type="SUPFAM" id="SSF53335">
    <property type="entry name" value="S-adenosyl-L-methionine-dependent methyltransferases"/>
    <property type="match status" value="1"/>
</dbReference>
<feature type="compositionally biased region" description="Pro residues" evidence="1">
    <location>
        <begin position="1"/>
        <end position="13"/>
    </location>
</feature>
<keyword evidence="3" id="KW-0808">Transferase</keyword>
<evidence type="ECO:0000313" key="3">
    <source>
        <dbReference type="EMBL" id="WLI74907.1"/>
    </source>
</evidence>
<proteinExistence type="predicted"/>
<dbReference type="GO" id="GO:0032259">
    <property type="term" value="P:methylation"/>
    <property type="evidence" value="ECO:0007669"/>
    <property type="project" value="UniProtKB-KW"/>
</dbReference>
<keyword evidence="3" id="KW-0489">Methyltransferase</keyword>
<reference evidence="3 4" key="1">
    <citation type="submission" date="2023-08" db="EMBL/GenBank/DDBJ databases">
        <title>Transcriptome Analysis of Halomonas alkalicola CICC 11012s to Identify the Genes Involved in Alkaline Tolerances.</title>
        <authorList>
            <person name="Zhai L."/>
        </authorList>
    </citation>
    <scope>NUCLEOTIDE SEQUENCE [LARGE SCALE GENOMIC DNA]</scope>
    <source>
        <strain evidence="3 4">CICC 11012s</strain>
    </source>
</reference>
<evidence type="ECO:0000256" key="1">
    <source>
        <dbReference type="SAM" id="MobiDB-lite"/>
    </source>
</evidence>